<evidence type="ECO:0000313" key="2">
    <source>
        <dbReference type="EMBL" id="KAG6533673.1"/>
    </source>
</evidence>
<dbReference type="EMBL" id="JACMSC010000002">
    <property type="protein sequence ID" value="KAG6533673.1"/>
    <property type="molecule type" value="Genomic_DNA"/>
</dbReference>
<dbReference type="Proteomes" id="UP000734854">
    <property type="component" value="Unassembled WGS sequence"/>
</dbReference>
<sequence>MATAPEKEGIDVTSEGPVAERLLAPPPQLTQSRRLHNFSFPTLSWGGQRVLRCSKLSDCVGSAVTVPDDQNRTDTPTKFPLARASPGVLEPREGEARGRESEKNPSAAPISEAERPWNLRTRRAACNAPAEARNDNHCSPCHGATEIEKVNFPVKALRMGSDELEKGEMIKFSVSLTRREIEEDFFAIKGTKPPRRPKKRAKIIQRELDALFPGLWLSEITPDSYKTDEKEVG</sequence>
<organism evidence="2 3">
    <name type="scientific">Zingiber officinale</name>
    <name type="common">Ginger</name>
    <name type="synonym">Amomum zingiber</name>
    <dbReference type="NCBI Taxonomy" id="94328"/>
    <lineage>
        <taxon>Eukaryota</taxon>
        <taxon>Viridiplantae</taxon>
        <taxon>Streptophyta</taxon>
        <taxon>Embryophyta</taxon>
        <taxon>Tracheophyta</taxon>
        <taxon>Spermatophyta</taxon>
        <taxon>Magnoliopsida</taxon>
        <taxon>Liliopsida</taxon>
        <taxon>Zingiberales</taxon>
        <taxon>Zingiberaceae</taxon>
        <taxon>Zingiber</taxon>
    </lineage>
</organism>
<evidence type="ECO:0000256" key="1">
    <source>
        <dbReference type="SAM" id="MobiDB-lite"/>
    </source>
</evidence>
<gene>
    <name evidence="2" type="ORF">ZIOFF_007548</name>
</gene>
<name>A0A8J5HRG8_ZINOF</name>
<reference evidence="2 3" key="1">
    <citation type="submission" date="2020-08" db="EMBL/GenBank/DDBJ databases">
        <title>Plant Genome Project.</title>
        <authorList>
            <person name="Zhang R.-G."/>
        </authorList>
    </citation>
    <scope>NUCLEOTIDE SEQUENCE [LARGE SCALE GENOMIC DNA]</scope>
    <source>
        <tissue evidence="2">Rhizome</tissue>
    </source>
</reference>
<dbReference type="PANTHER" id="PTHR33130:SF43">
    <property type="entry name" value="OS01G0688600 PROTEIN"/>
    <property type="match status" value="1"/>
</dbReference>
<protein>
    <submittedName>
        <fullName evidence="2">Uncharacterized protein</fullName>
    </submittedName>
</protein>
<feature type="compositionally biased region" description="Basic and acidic residues" evidence="1">
    <location>
        <begin position="1"/>
        <end position="10"/>
    </location>
</feature>
<dbReference type="PANTHER" id="PTHR33130">
    <property type="entry name" value="PUTATIVE (DUF1639)-RELATED"/>
    <property type="match status" value="1"/>
</dbReference>
<evidence type="ECO:0000313" key="3">
    <source>
        <dbReference type="Proteomes" id="UP000734854"/>
    </source>
</evidence>
<feature type="region of interest" description="Disordered" evidence="1">
    <location>
        <begin position="1"/>
        <end position="30"/>
    </location>
</feature>
<dbReference type="Pfam" id="PF07797">
    <property type="entry name" value="DUF1639"/>
    <property type="match status" value="1"/>
</dbReference>
<feature type="compositionally biased region" description="Basic and acidic residues" evidence="1">
    <location>
        <begin position="90"/>
        <end position="103"/>
    </location>
</feature>
<feature type="region of interest" description="Disordered" evidence="1">
    <location>
        <begin position="64"/>
        <end position="116"/>
    </location>
</feature>
<keyword evidence="3" id="KW-1185">Reference proteome</keyword>
<dbReference type="InterPro" id="IPR012438">
    <property type="entry name" value="DUF1639"/>
</dbReference>
<accession>A0A8J5HRG8</accession>
<dbReference type="AlphaFoldDB" id="A0A8J5HRG8"/>
<proteinExistence type="predicted"/>
<comment type="caution">
    <text evidence="2">The sequence shown here is derived from an EMBL/GenBank/DDBJ whole genome shotgun (WGS) entry which is preliminary data.</text>
</comment>
<dbReference type="OrthoDB" id="769821at2759"/>